<organism evidence="2 3">
    <name type="scientific">Pseudohongiella spirulinae</name>
    <dbReference type="NCBI Taxonomy" id="1249552"/>
    <lineage>
        <taxon>Bacteria</taxon>
        <taxon>Pseudomonadati</taxon>
        <taxon>Pseudomonadota</taxon>
        <taxon>Gammaproteobacteria</taxon>
        <taxon>Pseudomonadales</taxon>
        <taxon>Pseudohongiellaceae</taxon>
        <taxon>Pseudohongiella</taxon>
    </lineage>
</organism>
<sequence length="76" mass="8532">MWLHLLLPLTLLIGATVLVGVPILAANFAPPLLSKLAMIYLDWCAPVFIVFALSFQHWASKRLLAPYLEQVSREET</sequence>
<name>A0A0S2KFZ3_9GAMM</name>
<accession>A0A0S2KFZ3</accession>
<proteinExistence type="predicted"/>
<dbReference type="EMBL" id="CP013189">
    <property type="protein sequence ID" value="ALO47161.1"/>
    <property type="molecule type" value="Genomic_DNA"/>
</dbReference>
<dbReference type="KEGG" id="pspi:PS2015_2527"/>
<dbReference type="STRING" id="1249552.PS2015_2527"/>
<gene>
    <name evidence="2" type="ORF">PS2015_2527</name>
</gene>
<dbReference type="AlphaFoldDB" id="A0A0S2KFZ3"/>
<evidence type="ECO:0000256" key="1">
    <source>
        <dbReference type="SAM" id="Phobius"/>
    </source>
</evidence>
<dbReference type="Proteomes" id="UP000065641">
    <property type="component" value="Chromosome"/>
</dbReference>
<protein>
    <submittedName>
        <fullName evidence="2">Uncharacterized protein</fullName>
    </submittedName>
</protein>
<feature type="transmembrane region" description="Helical" evidence="1">
    <location>
        <begin position="35"/>
        <end position="55"/>
    </location>
</feature>
<keyword evidence="3" id="KW-1185">Reference proteome</keyword>
<keyword evidence="1" id="KW-0472">Membrane</keyword>
<keyword evidence="1" id="KW-0812">Transmembrane</keyword>
<evidence type="ECO:0000313" key="2">
    <source>
        <dbReference type="EMBL" id="ALO47161.1"/>
    </source>
</evidence>
<evidence type="ECO:0000313" key="3">
    <source>
        <dbReference type="Proteomes" id="UP000065641"/>
    </source>
</evidence>
<reference evidence="2 3" key="1">
    <citation type="submission" date="2015-11" db="EMBL/GenBank/DDBJ databases">
        <authorList>
            <person name="Zhang Y."/>
            <person name="Guo Z."/>
        </authorList>
    </citation>
    <scope>NUCLEOTIDE SEQUENCE [LARGE SCALE GENOMIC DNA]</scope>
    <source>
        <strain evidence="2 3">KCTC 32221</strain>
    </source>
</reference>
<keyword evidence="1" id="KW-1133">Transmembrane helix</keyword>